<dbReference type="GO" id="GO:0016491">
    <property type="term" value="F:oxidoreductase activity"/>
    <property type="evidence" value="ECO:0007669"/>
    <property type="project" value="UniProtKB-KW"/>
</dbReference>
<feature type="domain" description="Aldehyde dehydrogenase" evidence="3">
    <location>
        <begin position="18"/>
        <end position="77"/>
    </location>
</feature>
<keyword evidence="5" id="KW-1185">Reference proteome</keyword>
<dbReference type="InterPro" id="IPR015590">
    <property type="entry name" value="Aldehyde_DH_dom"/>
</dbReference>
<dbReference type="InterPro" id="IPR016162">
    <property type="entry name" value="Ald_DH_N"/>
</dbReference>
<evidence type="ECO:0000313" key="4">
    <source>
        <dbReference type="EMBL" id="GAL31889.1"/>
    </source>
</evidence>
<dbReference type="Gene3D" id="3.40.605.10">
    <property type="entry name" value="Aldehyde Dehydrogenase, Chain A, domain 1"/>
    <property type="match status" value="1"/>
</dbReference>
<dbReference type="PANTHER" id="PTHR42804:SF1">
    <property type="entry name" value="ALDEHYDE DEHYDROGENASE-RELATED"/>
    <property type="match status" value="1"/>
</dbReference>
<organism evidence="4 5">
    <name type="scientific">Vibrio maritimus</name>
    <dbReference type="NCBI Taxonomy" id="990268"/>
    <lineage>
        <taxon>Bacteria</taxon>
        <taxon>Pseudomonadati</taxon>
        <taxon>Pseudomonadota</taxon>
        <taxon>Gammaproteobacteria</taxon>
        <taxon>Vibrionales</taxon>
        <taxon>Vibrionaceae</taxon>
        <taxon>Vibrio</taxon>
    </lineage>
</organism>
<dbReference type="Pfam" id="PF00171">
    <property type="entry name" value="Aldedh"/>
    <property type="match status" value="1"/>
</dbReference>
<dbReference type="Proteomes" id="UP000029224">
    <property type="component" value="Unassembled WGS sequence"/>
</dbReference>
<dbReference type="AlphaFoldDB" id="A0A090SZL7"/>
<accession>A0A090SZL7</accession>
<evidence type="ECO:0000313" key="5">
    <source>
        <dbReference type="Proteomes" id="UP000029224"/>
    </source>
</evidence>
<gene>
    <name evidence="4" type="ORF">JCM19240_5320</name>
</gene>
<dbReference type="EMBL" id="BBMT01000001">
    <property type="protein sequence ID" value="GAL31889.1"/>
    <property type="molecule type" value="Genomic_DNA"/>
</dbReference>
<reference evidence="4 5" key="2">
    <citation type="submission" date="2014-09" db="EMBL/GenBank/DDBJ databases">
        <authorList>
            <consortium name="NBRP consortium"/>
            <person name="Sawabe T."/>
            <person name="Meirelles P."/>
            <person name="Nakanishi M."/>
            <person name="Sayaka M."/>
            <person name="Hattori M."/>
            <person name="Ohkuma M."/>
        </authorList>
    </citation>
    <scope>NUCLEOTIDE SEQUENCE [LARGE SCALE GENOMIC DNA]</scope>
    <source>
        <strain evidence="4 5">JCM 19240</strain>
    </source>
</reference>
<dbReference type="PANTHER" id="PTHR42804">
    <property type="entry name" value="ALDEHYDE DEHYDROGENASE"/>
    <property type="match status" value="1"/>
</dbReference>
<reference evidence="4 5" key="1">
    <citation type="submission" date="2014-09" db="EMBL/GenBank/DDBJ databases">
        <title>Vibrio maritimus JCM 19240. (C210) whole genome shotgun sequence.</title>
        <authorList>
            <person name="Sawabe T."/>
            <person name="Meirelles P."/>
            <person name="Nakanishi M."/>
            <person name="Sayaka M."/>
            <person name="Hattori M."/>
            <person name="Ohkuma M."/>
        </authorList>
    </citation>
    <scope>NUCLEOTIDE SEQUENCE [LARGE SCALE GENOMIC DNA]</scope>
    <source>
        <strain evidence="4 5">JCM 19240</strain>
    </source>
</reference>
<sequence>MNQPLLTINGASANGEMPSLKVINPASETVVFEAPSASEHQLDLAVEAARSAFYSWSALPQSERDTYINKIADTIEQMPSS</sequence>
<evidence type="ECO:0000256" key="1">
    <source>
        <dbReference type="ARBA" id="ARBA00009986"/>
    </source>
</evidence>
<evidence type="ECO:0000259" key="3">
    <source>
        <dbReference type="Pfam" id="PF00171"/>
    </source>
</evidence>
<dbReference type="SUPFAM" id="SSF53720">
    <property type="entry name" value="ALDH-like"/>
    <property type="match status" value="1"/>
</dbReference>
<protein>
    <submittedName>
        <fullName evidence="4">Aldehyde dehydrogenase family protein</fullName>
    </submittedName>
</protein>
<comment type="similarity">
    <text evidence="1">Belongs to the aldehyde dehydrogenase family.</text>
</comment>
<comment type="caution">
    <text evidence="4">The sequence shown here is derived from an EMBL/GenBank/DDBJ whole genome shotgun (WGS) entry which is preliminary data.</text>
</comment>
<dbReference type="InterPro" id="IPR016161">
    <property type="entry name" value="Ald_DH/histidinol_DH"/>
</dbReference>
<keyword evidence="2" id="KW-0560">Oxidoreductase</keyword>
<proteinExistence type="inferred from homology"/>
<name>A0A090SZL7_9VIBR</name>
<evidence type="ECO:0000256" key="2">
    <source>
        <dbReference type="ARBA" id="ARBA00023002"/>
    </source>
</evidence>